<dbReference type="PaxDb" id="3218-PP1S395_9V6.1"/>
<evidence type="ECO:0000256" key="1">
    <source>
        <dbReference type="SAM" id="Phobius"/>
    </source>
</evidence>
<reference evidence="3" key="3">
    <citation type="submission" date="2020-12" db="UniProtKB">
        <authorList>
            <consortium name="EnsemblPlants"/>
        </authorList>
    </citation>
    <scope>IDENTIFICATION</scope>
</reference>
<dbReference type="EnsemblPlants" id="Pp3c25_430V3.1">
    <property type="protein sequence ID" value="Pp3c25_430V3.1"/>
    <property type="gene ID" value="Pp3c25_430"/>
</dbReference>
<reference evidence="2 4" key="2">
    <citation type="journal article" date="2018" name="Plant J.">
        <title>The Physcomitrella patens chromosome-scale assembly reveals moss genome structure and evolution.</title>
        <authorList>
            <person name="Lang D."/>
            <person name="Ullrich K.K."/>
            <person name="Murat F."/>
            <person name="Fuchs J."/>
            <person name="Jenkins J."/>
            <person name="Haas F.B."/>
            <person name="Piednoel M."/>
            <person name="Gundlach H."/>
            <person name="Van Bel M."/>
            <person name="Meyberg R."/>
            <person name="Vives C."/>
            <person name="Morata J."/>
            <person name="Symeonidi A."/>
            <person name="Hiss M."/>
            <person name="Muchero W."/>
            <person name="Kamisugi Y."/>
            <person name="Saleh O."/>
            <person name="Blanc G."/>
            <person name="Decker E.L."/>
            <person name="van Gessel N."/>
            <person name="Grimwood J."/>
            <person name="Hayes R.D."/>
            <person name="Graham S.W."/>
            <person name="Gunter L.E."/>
            <person name="McDaniel S.F."/>
            <person name="Hoernstein S.N.W."/>
            <person name="Larsson A."/>
            <person name="Li F.W."/>
            <person name="Perroud P.F."/>
            <person name="Phillips J."/>
            <person name="Ranjan P."/>
            <person name="Rokshar D.S."/>
            <person name="Rothfels C.J."/>
            <person name="Schneider L."/>
            <person name="Shu S."/>
            <person name="Stevenson D.W."/>
            <person name="Thummler F."/>
            <person name="Tillich M."/>
            <person name="Villarreal Aguilar J.C."/>
            <person name="Widiez T."/>
            <person name="Wong G.K."/>
            <person name="Wymore A."/>
            <person name="Zhang Y."/>
            <person name="Zimmer A.D."/>
            <person name="Quatrano R.S."/>
            <person name="Mayer K.F.X."/>
            <person name="Goodstein D."/>
            <person name="Casacuberta J.M."/>
            <person name="Vandepoele K."/>
            <person name="Reski R."/>
            <person name="Cuming A.C."/>
            <person name="Tuskan G.A."/>
            <person name="Maumus F."/>
            <person name="Salse J."/>
            <person name="Schmutz J."/>
            <person name="Rensing S.A."/>
        </authorList>
    </citation>
    <scope>NUCLEOTIDE SEQUENCE [LARGE SCALE GENOMIC DNA]</scope>
    <source>
        <strain evidence="3 4">cv. Gransden 2004</strain>
    </source>
</reference>
<dbReference type="InParanoid" id="A0A2K1ID92"/>
<evidence type="ECO:0000313" key="2">
    <source>
        <dbReference type="EMBL" id="PNR27245.1"/>
    </source>
</evidence>
<dbReference type="AlphaFoldDB" id="A0A2K1ID92"/>
<accession>A0A2K1ID92</accession>
<proteinExistence type="predicted"/>
<protein>
    <submittedName>
        <fullName evidence="2 3">Uncharacterized protein</fullName>
    </submittedName>
</protein>
<keyword evidence="1" id="KW-1133">Transmembrane helix</keyword>
<sequence>MSLEIRHVDELAVHVADGTISGVDVLNTSAGLSDADIPSCDATSTVDLEIEEPEEHETEYPSEITCANLSRPDSMIDHTGSPSNFAAESERPETTRFEEFETMPEAEVSKNIVELCSVDINAGSPSDAASGPIPLEFEEGEEVRTRTYVEVARADPIVHEPLTGNNGAGGLSDVVTATSATRSTEEAIKEGNCVEELVVHTGVGDSTMDANGGGGLEELVHDTRLGDIREEAFKEGDHVKKLVFDVVVGDTTKANLVPHEEGNQVPVNTAQTPLKTKPEEMKKKSVFQSMTLSIVLLKERVSTFSIQNHCHWKLENTLLNCELSRSHLMHLMVCASSISLALLMFQRNHVRKFKLSSDMSNQR</sequence>
<dbReference type="EMBL" id="ABEU02000025">
    <property type="protein sequence ID" value="PNR27245.1"/>
    <property type="molecule type" value="Genomic_DNA"/>
</dbReference>
<evidence type="ECO:0000313" key="4">
    <source>
        <dbReference type="Proteomes" id="UP000006727"/>
    </source>
</evidence>
<organism evidence="2">
    <name type="scientific">Physcomitrium patens</name>
    <name type="common">Spreading-leaved earth moss</name>
    <name type="synonym">Physcomitrella patens</name>
    <dbReference type="NCBI Taxonomy" id="3218"/>
    <lineage>
        <taxon>Eukaryota</taxon>
        <taxon>Viridiplantae</taxon>
        <taxon>Streptophyta</taxon>
        <taxon>Embryophyta</taxon>
        <taxon>Bryophyta</taxon>
        <taxon>Bryophytina</taxon>
        <taxon>Bryopsida</taxon>
        <taxon>Funariidae</taxon>
        <taxon>Funariales</taxon>
        <taxon>Funariaceae</taxon>
        <taxon>Physcomitrium</taxon>
    </lineage>
</organism>
<reference evidence="2 4" key="1">
    <citation type="journal article" date="2008" name="Science">
        <title>The Physcomitrella genome reveals evolutionary insights into the conquest of land by plants.</title>
        <authorList>
            <person name="Rensing S."/>
            <person name="Lang D."/>
            <person name="Zimmer A."/>
            <person name="Terry A."/>
            <person name="Salamov A."/>
            <person name="Shapiro H."/>
            <person name="Nishiyama T."/>
            <person name="Perroud P.-F."/>
            <person name="Lindquist E."/>
            <person name="Kamisugi Y."/>
            <person name="Tanahashi T."/>
            <person name="Sakakibara K."/>
            <person name="Fujita T."/>
            <person name="Oishi K."/>
            <person name="Shin-I T."/>
            <person name="Kuroki Y."/>
            <person name="Toyoda A."/>
            <person name="Suzuki Y."/>
            <person name="Hashimoto A."/>
            <person name="Yamaguchi K."/>
            <person name="Sugano A."/>
            <person name="Kohara Y."/>
            <person name="Fujiyama A."/>
            <person name="Anterola A."/>
            <person name="Aoki S."/>
            <person name="Ashton N."/>
            <person name="Barbazuk W.B."/>
            <person name="Barker E."/>
            <person name="Bennetzen J."/>
            <person name="Bezanilla M."/>
            <person name="Blankenship R."/>
            <person name="Cho S.H."/>
            <person name="Dutcher S."/>
            <person name="Estelle M."/>
            <person name="Fawcett J.A."/>
            <person name="Gundlach H."/>
            <person name="Hanada K."/>
            <person name="Heyl A."/>
            <person name="Hicks K.A."/>
            <person name="Hugh J."/>
            <person name="Lohr M."/>
            <person name="Mayer K."/>
            <person name="Melkozernov A."/>
            <person name="Murata T."/>
            <person name="Nelson D."/>
            <person name="Pils B."/>
            <person name="Prigge M."/>
            <person name="Reiss B."/>
            <person name="Renner T."/>
            <person name="Rombauts S."/>
            <person name="Rushton P."/>
            <person name="Sanderfoot A."/>
            <person name="Schween G."/>
            <person name="Shiu S.-H."/>
            <person name="Stueber K."/>
            <person name="Theodoulou F.L."/>
            <person name="Tu H."/>
            <person name="Van de Peer Y."/>
            <person name="Verrier P.J."/>
            <person name="Waters E."/>
            <person name="Wood A."/>
            <person name="Yang L."/>
            <person name="Cove D."/>
            <person name="Cuming A."/>
            <person name="Hasebe M."/>
            <person name="Lucas S."/>
            <person name="Mishler D.B."/>
            <person name="Reski R."/>
            <person name="Grigoriev I."/>
            <person name="Quatrano R.S."/>
            <person name="Boore J.L."/>
        </authorList>
    </citation>
    <scope>NUCLEOTIDE SEQUENCE [LARGE SCALE GENOMIC DNA]</scope>
    <source>
        <strain evidence="3 4">cv. Gransden 2004</strain>
    </source>
</reference>
<keyword evidence="1" id="KW-0812">Transmembrane</keyword>
<evidence type="ECO:0000313" key="3">
    <source>
        <dbReference type="EnsemblPlants" id="Pp3c25_430V3.1"/>
    </source>
</evidence>
<feature type="transmembrane region" description="Helical" evidence="1">
    <location>
        <begin position="327"/>
        <end position="345"/>
    </location>
</feature>
<name>A0A2K1ID92_PHYPA</name>
<dbReference type="Gramene" id="Pp3c25_430V3.1">
    <property type="protein sequence ID" value="Pp3c25_430V3.1"/>
    <property type="gene ID" value="Pp3c25_430"/>
</dbReference>
<gene>
    <name evidence="2" type="ORF">PHYPA_029397</name>
</gene>
<keyword evidence="4" id="KW-1185">Reference proteome</keyword>
<keyword evidence="1" id="KW-0472">Membrane</keyword>
<dbReference type="Proteomes" id="UP000006727">
    <property type="component" value="Chromosome 25"/>
</dbReference>